<evidence type="ECO:0000313" key="3">
    <source>
        <dbReference type="Proteomes" id="UP000664521"/>
    </source>
</evidence>
<evidence type="ECO:0008006" key="4">
    <source>
        <dbReference type="Google" id="ProtNLM"/>
    </source>
</evidence>
<dbReference type="EMBL" id="CAJPDS010000001">
    <property type="protein sequence ID" value="CAF9903394.1"/>
    <property type="molecule type" value="Genomic_DNA"/>
</dbReference>
<accession>A0A8H3EBE5</accession>
<feature type="region of interest" description="Disordered" evidence="1">
    <location>
        <begin position="28"/>
        <end position="57"/>
    </location>
</feature>
<feature type="compositionally biased region" description="Polar residues" evidence="1">
    <location>
        <begin position="28"/>
        <end position="44"/>
    </location>
</feature>
<name>A0A8H3EBE5_9LECA</name>
<sequence>MPVGSIDGNSPQHEHYDSLVERWLATCPSSSSSQLDPTVGTRSNIPPEVPPSNLSYMPTDRRPWQNEMSMLQARPDQAIAGRPFGVLGAFPTLREQQKFKSQRGESHLKITSTDPLSFGPFHASKDSQMIGLTDKSTTISDAYFSWPDSSDSFTAVNPRHTLATSTPSPDLEAFQGDEMVPNRESASSSPEGDSYWEADIDTHPSITPGTSFSQDSSVSSWIESSAFNNTWFGSNQASRAHFHCQYSRSQYEPTRNDIGIASQTVSEFEVVNPSSSWSRSEKSLSNFDIPDIPKSVPLDYQLTMDLADLGLTPTTTTGRLGEDIPLANDASIVSKPTTYDYFKRVRTGASALGQNDCQTLRPSDIWEQPADLHASELPSLGTDLEIRSLDPLGMAQIPATTTVPCFSQEPVHDTGSKADNHSIMSTSDSCSQSQCKESCSNYRRSNSGSRRRACDDFLVRSKLAGMSYRDIRVQGHFTEAESTLRGRFRTLTKRKEQRVRKPQWHEKDIKLLEQAVDEALASIEDPAQHTQVSLRVGMATKPLKIPWKQVSERIYKRGGSYKFGNATCRKKWDEIFGDGQIQENLTGDK</sequence>
<comment type="caution">
    <text evidence="2">The sequence shown here is derived from an EMBL/GenBank/DDBJ whole genome shotgun (WGS) entry which is preliminary data.</text>
</comment>
<dbReference type="Proteomes" id="UP000664521">
    <property type="component" value="Unassembled WGS sequence"/>
</dbReference>
<evidence type="ECO:0000256" key="1">
    <source>
        <dbReference type="SAM" id="MobiDB-lite"/>
    </source>
</evidence>
<feature type="region of interest" description="Disordered" evidence="1">
    <location>
        <begin position="159"/>
        <end position="194"/>
    </location>
</feature>
<reference evidence="2" key="1">
    <citation type="submission" date="2021-03" db="EMBL/GenBank/DDBJ databases">
        <authorList>
            <person name="Tagirdzhanova G."/>
        </authorList>
    </citation>
    <scope>NUCLEOTIDE SEQUENCE</scope>
</reference>
<gene>
    <name evidence="2" type="ORF">HETSPECPRED_000249</name>
</gene>
<organism evidence="2 3">
    <name type="scientific">Heterodermia speciosa</name>
    <dbReference type="NCBI Taxonomy" id="116794"/>
    <lineage>
        <taxon>Eukaryota</taxon>
        <taxon>Fungi</taxon>
        <taxon>Dikarya</taxon>
        <taxon>Ascomycota</taxon>
        <taxon>Pezizomycotina</taxon>
        <taxon>Lecanoromycetes</taxon>
        <taxon>OSLEUM clade</taxon>
        <taxon>Lecanoromycetidae</taxon>
        <taxon>Caliciales</taxon>
        <taxon>Physciaceae</taxon>
        <taxon>Heterodermia</taxon>
    </lineage>
</organism>
<protein>
    <recommendedName>
        <fullName evidence="4">Myb-like domain-containing protein</fullName>
    </recommendedName>
</protein>
<dbReference type="AlphaFoldDB" id="A0A8H3EBE5"/>
<proteinExistence type="predicted"/>
<keyword evidence="3" id="KW-1185">Reference proteome</keyword>
<evidence type="ECO:0000313" key="2">
    <source>
        <dbReference type="EMBL" id="CAF9903394.1"/>
    </source>
</evidence>
<dbReference type="OrthoDB" id="3439209at2759"/>